<sequence length="95" mass="10906">MKEIRNYKNIRRKPEIHGFSPNAFYLFLGIAGISLLTLTTGFSWVKVICILIINGLSLVFTKLVISNESLMKKIFNEKFPTEISSLTRKNTKKIK</sequence>
<evidence type="ECO:0000256" key="1">
    <source>
        <dbReference type="SAM" id="Phobius"/>
    </source>
</evidence>
<keyword evidence="1" id="KW-0812">Transmembrane</keyword>
<dbReference type="EMBL" id="PPEI02000012">
    <property type="protein sequence ID" value="PWN59197.1"/>
    <property type="molecule type" value="Genomic_DNA"/>
</dbReference>
<protein>
    <submittedName>
        <fullName evidence="2">Uncharacterized protein</fullName>
    </submittedName>
</protein>
<keyword evidence="1" id="KW-0472">Membrane</keyword>
<keyword evidence="1" id="KW-1133">Transmembrane helix</keyword>
<dbReference type="AlphaFoldDB" id="A0A316WD12"/>
<gene>
    <name evidence="2" type="ORF">C1638_021560</name>
</gene>
<comment type="caution">
    <text evidence="2">The sequence shown here is derived from an EMBL/GenBank/DDBJ whole genome shotgun (WGS) entry which is preliminary data.</text>
</comment>
<feature type="transmembrane region" description="Helical" evidence="1">
    <location>
        <begin position="21"/>
        <end position="38"/>
    </location>
</feature>
<feature type="transmembrane region" description="Helical" evidence="1">
    <location>
        <begin position="44"/>
        <end position="65"/>
    </location>
</feature>
<name>A0A316WD12_9FLAO</name>
<organism evidence="2 3">
    <name type="scientific">Chryseobacterium oncorhynchi</name>
    <dbReference type="NCBI Taxonomy" id="741074"/>
    <lineage>
        <taxon>Bacteria</taxon>
        <taxon>Pseudomonadati</taxon>
        <taxon>Bacteroidota</taxon>
        <taxon>Flavobacteriia</taxon>
        <taxon>Flavobacteriales</taxon>
        <taxon>Weeksellaceae</taxon>
        <taxon>Chryseobacterium group</taxon>
        <taxon>Chryseobacterium</taxon>
    </lineage>
</organism>
<dbReference type="Proteomes" id="UP000236182">
    <property type="component" value="Unassembled WGS sequence"/>
</dbReference>
<keyword evidence="3" id="KW-1185">Reference proteome</keyword>
<proteinExistence type="predicted"/>
<dbReference type="OrthoDB" id="1445905at2"/>
<reference evidence="2" key="1">
    <citation type="submission" date="2018-04" db="EMBL/GenBank/DDBJ databases">
        <title>Draft Genome Sequences of Chryseobacterium lactis NCTC11390T isolated from milk, Chryseobacterium oncorhynchi 701B-08T from rainbow trout, and Chryseobacterium viscerum 687B-08T from diseased fish.</title>
        <authorList>
            <person name="Jeong J.-J."/>
            <person name="Lee Y.J."/>
            <person name="Pathiraja D."/>
            <person name="Park B."/>
            <person name="Choi I.-G."/>
            <person name="Kim K.D."/>
        </authorList>
    </citation>
    <scope>NUCLEOTIDE SEQUENCE [LARGE SCALE GENOMIC DNA]</scope>
    <source>
        <strain evidence="2">701B-08</strain>
    </source>
</reference>
<evidence type="ECO:0000313" key="3">
    <source>
        <dbReference type="Proteomes" id="UP000236182"/>
    </source>
</evidence>
<evidence type="ECO:0000313" key="2">
    <source>
        <dbReference type="EMBL" id="PWN59197.1"/>
    </source>
</evidence>
<dbReference type="RefSeq" id="WP_109624001.1">
    <property type="nucleotide sequence ID" value="NZ_PPEI02000012.1"/>
</dbReference>
<accession>A0A316WD12</accession>